<evidence type="ECO:0008006" key="3">
    <source>
        <dbReference type="Google" id="ProtNLM"/>
    </source>
</evidence>
<organism evidence="1 2">
    <name type="scientific">Sphingobacterium siyangense</name>
    <dbReference type="NCBI Taxonomy" id="459529"/>
    <lineage>
        <taxon>Bacteria</taxon>
        <taxon>Pseudomonadati</taxon>
        <taxon>Bacteroidota</taxon>
        <taxon>Sphingobacteriia</taxon>
        <taxon>Sphingobacteriales</taxon>
        <taxon>Sphingobacteriaceae</taxon>
        <taxon>Sphingobacterium</taxon>
    </lineage>
</organism>
<name>A0A420FW02_9SPHI</name>
<dbReference type="EMBL" id="MCAQ01000012">
    <property type="protein sequence ID" value="RKF37146.1"/>
    <property type="molecule type" value="Genomic_DNA"/>
</dbReference>
<gene>
    <name evidence="1" type="ORF">BCY89_05705</name>
</gene>
<evidence type="ECO:0000313" key="1">
    <source>
        <dbReference type="EMBL" id="RKF37146.1"/>
    </source>
</evidence>
<protein>
    <recommendedName>
        <fullName evidence="3">CHAT domain-containing protein</fullName>
    </recommendedName>
</protein>
<reference evidence="1 2" key="1">
    <citation type="submission" date="2016-07" db="EMBL/GenBank/DDBJ databases">
        <title>Genome analysis of Sphingobacterium siyangense T12B17.</title>
        <authorList>
            <person name="Xu D."/>
            <person name="Su Y."/>
            <person name="Zheng S."/>
        </authorList>
    </citation>
    <scope>NUCLEOTIDE SEQUENCE [LARGE SCALE GENOMIC DNA]</scope>
    <source>
        <strain evidence="1 2">T12B17</strain>
    </source>
</reference>
<proteinExistence type="predicted"/>
<dbReference type="Proteomes" id="UP000286402">
    <property type="component" value="Unassembled WGS sequence"/>
</dbReference>
<sequence>MYMNIIKVQDFNRKLTDERLHNHNRYQNELTTLYREIISEMAAEYSEYRKHIPAFLHSLEQNSDHSLHYSIDLFLDLYNKLLDSKNFSLFDLSIMDHKPDDHTFKMMEPILEASYKKKKEQRLSENNFDISTISDLNKKKMATLVIRKFQNDSKQLNWDEGLVISNISLAGFLRQILLSLNNPELFYHSVGLIVDRLSSSEYYQPGRDFAEEVILSSYKDGIREAGYFNSFRIYSNIGSIHASLIYINLALTCLLEKKPPYSDRLTREIVWQSFKFFRNVKFYEFAIELYTKIPAEINFPAYERRSLDHGYFTVLLMMHDQSLPSKLLDYMRTERENILAGGINDATPWLLTLYNIKRTYPSADFSASGFGFFLSTFEMIVPPENVKKYKDIIHADSEDLKKHLKESLVKLNETRNTADFVYDNKTAIMISERLIDYSTKKENAAAFLLSMVLKSDYSILFQEKKSAELVPLILPEINVDELETLYDNTEEFKKELSLNTGIAMCWLASAEEQLSELQLFNDVFSFHLLKDWNHSIYKQLLDSDYFVDLEFNDTVKESRSIRQVYPEEYENEEIRMIKQLSIGKLSIHNMAQGLYIVNDMELARFPHNLFLNGAGDFIAKHIPVTNVLSTEWLLETKETKPLPPDYRKSIWIPTDSGDIQLSYLHGNIEDTLQEFSFDLHQEIQLQTPLSADINIVCSHGAKNISDTQMISQGGNFTYDLNSIIGKGKILIFFVCHSASMKTEFFRNNVTSLIKRFIAQGYDAVIAPCWALDVTVPRYWLPEFLKSFEEGQTVSQAMFNANKKVYERYPTPAAWACLHLYGNPNLKRDIN</sequence>
<evidence type="ECO:0000313" key="2">
    <source>
        <dbReference type="Proteomes" id="UP000286402"/>
    </source>
</evidence>
<comment type="caution">
    <text evidence="1">The sequence shown here is derived from an EMBL/GenBank/DDBJ whole genome shotgun (WGS) entry which is preliminary data.</text>
</comment>
<keyword evidence="2" id="KW-1185">Reference proteome</keyword>
<accession>A0A420FW02</accession>
<dbReference type="AlphaFoldDB" id="A0A420FW02"/>